<dbReference type="AlphaFoldDB" id="A0A0P0YX35"/>
<reference evidence="1" key="1">
    <citation type="journal article" date="2015" name="Proc. Natl. Acad. Sci. U.S.A.">
        <title>Bacterial clade with the ribosomal RNA operon on a small plasmid rather than the chromosome.</title>
        <authorList>
            <person name="Anda M."/>
            <person name="Ohtsubo Y."/>
            <person name="Okubo T."/>
            <person name="Sugawara M."/>
            <person name="Nagata Y."/>
            <person name="Tsuda M."/>
            <person name="Minamisawa K."/>
            <person name="Mitsui H."/>
        </authorList>
    </citation>
    <scope>NUCLEOTIDE SEQUENCE</scope>
    <source>
        <strain evidence="1">DSM 21988</strain>
    </source>
</reference>
<proteinExistence type="predicted"/>
<dbReference type="Pfam" id="PF09950">
    <property type="entry name" value="Major_capside"/>
    <property type="match status" value="1"/>
</dbReference>
<evidence type="ECO:0000313" key="1">
    <source>
        <dbReference type="EMBL" id="BAT26061.1"/>
    </source>
</evidence>
<accession>A0A0P0YX35</accession>
<dbReference type="InterPro" id="IPR020049">
    <property type="entry name" value="Major_capsid-like"/>
</dbReference>
<evidence type="ECO:0008006" key="2">
    <source>
        <dbReference type="Google" id="ProtNLM"/>
    </source>
</evidence>
<organism evidence="1">
    <name type="scientific">Aureimonas altamirensis</name>
    <dbReference type="NCBI Taxonomy" id="370622"/>
    <lineage>
        <taxon>Bacteria</taxon>
        <taxon>Pseudomonadati</taxon>
        <taxon>Pseudomonadota</taxon>
        <taxon>Alphaproteobacteria</taxon>
        <taxon>Hyphomicrobiales</taxon>
        <taxon>Aurantimonadaceae</taxon>
        <taxon>Aureimonas</taxon>
    </lineage>
</organism>
<name>A0A0P0YX35_9HYPH</name>
<sequence>MQNLQMDAQVGMAFAVSQASRINTTVYQMRYPSIRYRGLVPVDTTGPEWVKSITYFSLDGVGQAEWQHAGADDVPRAELIRAKTEATVSMAAIGYGWNLEELAQAQMLGINLSDRKGQAARRASEEFIDRVAFFGDTTKGFFGITNQPGVTAVDAAATGTGSSTEWADKTPGQIMGDVNALLTGVFVDSNTVELAGVLLLPYTQMHALGTRTLNDNSETTILEWLRTNNVYTMETDQPLTIRAIRGLETVGQGGSARAVAYRNDEEVLRLNMPMPFRFFPVWQTGPFRFEVPGAFRLGGVDVSLPGAMRYMDGI</sequence>
<dbReference type="RefSeq" id="WP_060602801.1">
    <property type="nucleotide sequence ID" value="NZ_BBWQ01000009.1"/>
</dbReference>
<dbReference type="EMBL" id="LC066371">
    <property type="protein sequence ID" value="BAT26061.1"/>
    <property type="molecule type" value="Genomic_DNA"/>
</dbReference>
<dbReference type="PIRSF" id="PIRSF029202">
    <property type="entry name" value="UCP029202"/>
    <property type="match status" value="1"/>
</dbReference>
<protein>
    <recommendedName>
        <fullName evidence="2">DUF2184 domain-containing protein</fullName>
    </recommendedName>
</protein>